<organism evidence="2 3">
    <name type="scientific">Mycoplasmopsis agassizii</name>
    <dbReference type="NCBI Taxonomy" id="33922"/>
    <lineage>
        <taxon>Bacteria</taxon>
        <taxon>Bacillati</taxon>
        <taxon>Mycoplasmatota</taxon>
        <taxon>Mycoplasmoidales</taxon>
        <taxon>Metamycoplasmataceae</taxon>
        <taxon>Mycoplasmopsis</taxon>
    </lineage>
</organism>
<reference evidence="3" key="1">
    <citation type="submission" date="2017-08" db="EMBL/GenBank/DDBJ databases">
        <authorList>
            <person name="Alvarez-Ponce D."/>
            <person name="Weitzman C.L."/>
            <person name="Tillett R.L."/>
            <person name="Sandmeier F.C."/>
            <person name="Tracy C.R."/>
        </authorList>
    </citation>
    <scope>NUCLEOTIDE SEQUENCE [LARGE SCALE GENOMIC DNA]</scope>
    <source>
        <strain evidence="3">723</strain>
    </source>
</reference>
<evidence type="ECO:0000313" key="2">
    <source>
        <dbReference type="EMBL" id="PAK21109.1"/>
    </source>
</evidence>
<dbReference type="AlphaFoldDB" id="A0A269TI23"/>
<dbReference type="NCBIfam" id="NF045830">
    <property type="entry name" value="MYPU_1760_HExxH"/>
    <property type="match status" value="1"/>
</dbReference>
<keyword evidence="1" id="KW-0812">Transmembrane</keyword>
<gene>
    <name evidence="2" type="ORF">CJJ23_03865</name>
</gene>
<evidence type="ECO:0000313" key="3">
    <source>
        <dbReference type="Proteomes" id="UP000216943"/>
    </source>
</evidence>
<name>A0A269TI23_9BACT</name>
<dbReference type="EMBL" id="NQNY01000013">
    <property type="protein sequence ID" value="PAK21109.1"/>
    <property type="molecule type" value="Genomic_DNA"/>
</dbReference>
<comment type="caution">
    <text evidence="2">The sequence shown here is derived from an EMBL/GenBank/DDBJ whole genome shotgun (WGS) entry which is preliminary data.</text>
</comment>
<evidence type="ECO:0000256" key="1">
    <source>
        <dbReference type="SAM" id="Phobius"/>
    </source>
</evidence>
<feature type="transmembrane region" description="Helical" evidence="1">
    <location>
        <begin position="12"/>
        <end position="38"/>
    </location>
</feature>
<keyword evidence="1" id="KW-1133">Transmembrane helix</keyword>
<dbReference type="InterPro" id="IPR054786">
    <property type="entry name" value="MYPU_1760-like"/>
</dbReference>
<dbReference type="Proteomes" id="UP000216943">
    <property type="component" value="Unassembled WGS sequence"/>
</dbReference>
<protein>
    <submittedName>
        <fullName evidence="2">Uncharacterized protein</fullName>
    </submittedName>
</protein>
<dbReference type="OrthoDB" id="393673at2"/>
<accession>A0A269TI23</accession>
<sequence>MKKVVSKTRVKIVKNILIALSSVFVVSIAATTGAIILVTTGALKGNLPIALDPSANGSLVTYSPKSPFSTNSNWSVATTVQNSAGTATNVPATNWIQYDSFAARLTNGSEKWFFSKEELADLHKIILDRLAYGPEIYDLKRISFNNVDILSTGVNGQYFPATNEIFISVNSYIMQDMSFEQKVDAVLPTIYHEYFHHFANSYLQSDNLNQITRTNNTTLVSKAVSTSTSGQNNVTVSASQWNKSFVEEFQQLLNYENTADNNALKSEHLRSWVSAAGPRQCLCAVYAASVLYAMANENSTVANAQLQAVTNNLYVSAPEVSTNSGFRNNSAITYGAEQIAYFYSQAELVPREFQKIGYVPFYSVENPGSNFSNRFMFAQNGFGTSVSETVNTSVTNIRTYSDTYIEDLGRSNKLLSQSVNNVDVPYIASDNHGAQYLLANNTSKGSLQINNRKIVTFEDRTKELYNAYLKAMGYDNEINQIYYVNPNIAVKSLGIVQAKNPNDSSMRDKFNNIRMSGFLSKEKAAKYDALIIENGTKQIKVAITYLNNKNINSNKNILTDNNDFASKDIVFNPVENLLKDGEFTFKAKQNVSDLSKTLGPLESKITDSTSEYVSWMSDAYFMDVSTHVSTSRIYFWDDLNNDDEIQENEKFAPVLNNTSRTITSFRANQQGELGSRNFYTIAKDSDQQVQMTRSS</sequence>
<keyword evidence="1" id="KW-0472">Membrane</keyword>
<dbReference type="RefSeq" id="WP_095335044.1">
    <property type="nucleotide sequence ID" value="NZ_NQNY01000013.1"/>
</dbReference>
<proteinExistence type="predicted"/>